<dbReference type="PANTHER" id="PTHR48020">
    <property type="entry name" value="PROTON MYO-INOSITOL COTRANSPORTER"/>
    <property type="match status" value="1"/>
</dbReference>
<feature type="domain" description="Major facilitator superfamily (MFS) profile" evidence="8">
    <location>
        <begin position="1"/>
        <end position="220"/>
    </location>
</feature>
<keyword evidence="10" id="KW-1185">Reference proteome</keyword>
<gene>
    <name evidence="9" type="ORF">C5167_009513</name>
</gene>
<keyword evidence="3" id="KW-0813">Transport</keyword>
<dbReference type="InterPro" id="IPR020846">
    <property type="entry name" value="MFS_dom"/>
</dbReference>
<keyword evidence="6 7" id="KW-0472">Membrane</keyword>
<sequence>MVQGGTHFIACLDEKFIYFTRLAFSAGIGAVLVGYFTGVLTISSLYFPNGFQYVPHANLVIMAIVGAMFGAAFGCWTNDSLGKKRSVLMADVVTFLATMLVAFSSVPSLVVDGTMIVGFGVGMVSMTSSLYILEASPPRLRSSFDCFSSLLIVVGQALSYRVNLFFTEEPRTWSCMIGVVWIPALVQFMLIWFLPESPKWFYREVIAVLVSCFLYSIFYR</sequence>
<dbReference type="EMBL" id="CM010720">
    <property type="protein sequence ID" value="RZC65826.1"/>
    <property type="molecule type" value="Genomic_DNA"/>
</dbReference>
<feature type="transmembrane region" description="Helical" evidence="7">
    <location>
        <begin position="173"/>
        <end position="194"/>
    </location>
</feature>
<dbReference type="GO" id="GO:0005366">
    <property type="term" value="F:myo-inositol:proton symporter activity"/>
    <property type="evidence" value="ECO:0007669"/>
    <property type="project" value="TreeGrafter"/>
</dbReference>
<dbReference type="OMA" id="HANLVIM"/>
<dbReference type="PROSITE" id="PS00217">
    <property type="entry name" value="SUGAR_TRANSPORT_2"/>
    <property type="match status" value="1"/>
</dbReference>
<feature type="transmembrane region" description="Helical" evidence="7">
    <location>
        <begin position="53"/>
        <end position="76"/>
    </location>
</feature>
<keyword evidence="5 7" id="KW-1133">Transmembrane helix</keyword>
<dbReference type="AlphaFoldDB" id="A0A4Y7JZ21"/>
<evidence type="ECO:0000256" key="7">
    <source>
        <dbReference type="SAM" id="Phobius"/>
    </source>
</evidence>
<evidence type="ECO:0000256" key="4">
    <source>
        <dbReference type="ARBA" id="ARBA00022692"/>
    </source>
</evidence>
<keyword evidence="4 7" id="KW-0812">Transmembrane</keyword>
<evidence type="ECO:0000313" key="9">
    <source>
        <dbReference type="EMBL" id="RZC65826.1"/>
    </source>
</evidence>
<dbReference type="Gramene" id="RZC65826">
    <property type="protein sequence ID" value="RZC65826"/>
    <property type="gene ID" value="C5167_009513"/>
</dbReference>
<dbReference type="Gene3D" id="1.20.1250.20">
    <property type="entry name" value="MFS general substrate transporter like domains"/>
    <property type="match status" value="1"/>
</dbReference>
<feature type="transmembrane region" description="Helical" evidence="7">
    <location>
        <begin position="200"/>
        <end position="219"/>
    </location>
</feature>
<protein>
    <recommendedName>
        <fullName evidence="8">Major facilitator superfamily (MFS) profile domain-containing protein</fullName>
    </recommendedName>
</protein>
<comment type="subcellular location">
    <subcellularLocation>
        <location evidence="1">Membrane</location>
        <topology evidence="1">Multi-pass membrane protein</topology>
    </subcellularLocation>
</comment>
<dbReference type="InterPro" id="IPR005828">
    <property type="entry name" value="MFS_sugar_transport-like"/>
</dbReference>
<reference evidence="9 10" key="1">
    <citation type="journal article" date="2018" name="Science">
        <title>The opium poppy genome and morphinan production.</title>
        <authorList>
            <person name="Guo L."/>
            <person name="Winzer T."/>
            <person name="Yang X."/>
            <person name="Li Y."/>
            <person name="Ning Z."/>
            <person name="He Z."/>
            <person name="Teodor R."/>
            <person name="Lu Y."/>
            <person name="Bowser T.A."/>
            <person name="Graham I.A."/>
            <person name="Ye K."/>
        </authorList>
    </citation>
    <scope>NUCLEOTIDE SEQUENCE [LARGE SCALE GENOMIC DNA]</scope>
    <source>
        <strain evidence="10">cv. HN1</strain>
        <tissue evidence="9">Leaves</tissue>
    </source>
</reference>
<dbReference type="InterPro" id="IPR005829">
    <property type="entry name" value="Sugar_transporter_CS"/>
</dbReference>
<evidence type="ECO:0000256" key="1">
    <source>
        <dbReference type="ARBA" id="ARBA00004141"/>
    </source>
</evidence>
<evidence type="ECO:0000313" key="10">
    <source>
        <dbReference type="Proteomes" id="UP000316621"/>
    </source>
</evidence>
<evidence type="ECO:0000256" key="2">
    <source>
        <dbReference type="ARBA" id="ARBA00010992"/>
    </source>
</evidence>
<feature type="transmembrane region" description="Helical" evidence="7">
    <location>
        <begin position="22"/>
        <end position="47"/>
    </location>
</feature>
<dbReference type="SUPFAM" id="SSF103473">
    <property type="entry name" value="MFS general substrate transporter"/>
    <property type="match status" value="1"/>
</dbReference>
<evidence type="ECO:0000259" key="8">
    <source>
        <dbReference type="PROSITE" id="PS50850"/>
    </source>
</evidence>
<feature type="transmembrane region" description="Helical" evidence="7">
    <location>
        <begin position="88"/>
        <end position="110"/>
    </location>
</feature>
<feature type="transmembrane region" description="Helical" evidence="7">
    <location>
        <begin position="116"/>
        <end position="133"/>
    </location>
</feature>
<accession>A0A4Y7JZ21</accession>
<dbReference type="Proteomes" id="UP000316621">
    <property type="component" value="Chromosome 6"/>
</dbReference>
<dbReference type="PROSITE" id="PS50850">
    <property type="entry name" value="MFS"/>
    <property type="match status" value="1"/>
</dbReference>
<dbReference type="GO" id="GO:0016020">
    <property type="term" value="C:membrane"/>
    <property type="evidence" value="ECO:0007669"/>
    <property type="project" value="UniProtKB-SubCell"/>
</dbReference>
<evidence type="ECO:0000256" key="3">
    <source>
        <dbReference type="ARBA" id="ARBA00022448"/>
    </source>
</evidence>
<evidence type="ECO:0000256" key="5">
    <source>
        <dbReference type="ARBA" id="ARBA00022989"/>
    </source>
</evidence>
<proteinExistence type="inferred from homology"/>
<dbReference type="PANTHER" id="PTHR48020:SF24">
    <property type="entry name" value="INOSITOL TRANSPORTER 4"/>
    <property type="match status" value="1"/>
</dbReference>
<dbReference type="InterPro" id="IPR036259">
    <property type="entry name" value="MFS_trans_sf"/>
</dbReference>
<dbReference type="Pfam" id="PF00083">
    <property type="entry name" value="Sugar_tr"/>
    <property type="match status" value="1"/>
</dbReference>
<evidence type="ECO:0000256" key="6">
    <source>
        <dbReference type="ARBA" id="ARBA00023136"/>
    </source>
</evidence>
<name>A0A4Y7JZ21_PAPSO</name>
<dbReference type="STRING" id="3469.A0A4Y7JZ21"/>
<comment type="similarity">
    <text evidence="2">Belongs to the major facilitator superfamily. Sugar transporter (TC 2.A.1.1) family.</text>
</comment>
<organism evidence="9 10">
    <name type="scientific">Papaver somniferum</name>
    <name type="common">Opium poppy</name>
    <dbReference type="NCBI Taxonomy" id="3469"/>
    <lineage>
        <taxon>Eukaryota</taxon>
        <taxon>Viridiplantae</taxon>
        <taxon>Streptophyta</taxon>
        <taxon>Embryophyta</taxon>
        <taxon>Tracheophyta</taxon>
        <taxon>Spermatophyta</taxon>
        <taxon>Magnoliopsida</taxon>
        <taxon>Ranunculales</taxon>
        <taxon>Papaveraceae</taxon>
        <taxon>Papaveroideae</taxon>
        <taxon>Papaver</taxon>
    </lineage>
</organism>
<dbReference type="InterPro" id="IPR050814">
    <property type="entry name" value="Myo-inositol_Transporter"/>
</dbReference>